<protein>
    <submittedName>
        <fullName evidence="3">Arylamine N-acetyltransferase</fullName>
    </submittedName>
</protein>
<dbReference type="Pfam" id="PF00797">
    <property type="entry name" value="Acetyltransf_2"/>
    <property type="match status" value="1"/>
</dbReference>
<keyword evidence="4" id="KW-1185">Reference proteome</keyword>
<dbReference type="Proteomes" id="UP001501757">
    <property type="component" value="Unassembled WGS sequence"/>
</dbReference>
<dbReference type="SUPFAM" id="SSF54001">
    <property type="entry name" value="Cysteine proteinases"/>
    <property type="match status" value="1"/>
</dbReference>
<dbReference type="EMBL" id="BAAAEI010000024">
    <property type="protein sequence ID" value="GAA0371261.1"/>
    <property type="molecule type" value="Genomic_DNA"/>
</dbReference>
<gene>
    <name evidence="3" type="ORF">GCM10009092_39520</name>
</gene>
<reference evidence="3 4" key="1">
    <citation type="journal article" date="2019" name="Int. J. Syst. Evol. Microbiol.">
        <title>The Global Catalogue of Microorganisms (GCM) 10K type strain sequencing project: providing services to taxonomists for standard genome sequencing and annotation.</title>
        <authorList>
            <consortium name="The Broad Institute Genomics Platform"/>
            <consortium name="The Broad Institute Genome Sequencing Center for Infectious Disease"/>
            <person name="Wu L."/>
            <person name="Ma J."/>
        </authorList>
    </citation>
    <scope>NUCLEOTIDE SEQUENCE [LARGE SCALE GENOMIC DNA]</scope>
    <source>
        <strain evidence="3 4">JCM 13378</strain>
    </source>
</reference>
<evidence type="ECO:0000256" key="2">
    <source>
        <dbReference type="RuleBase" id="RU003452"/>
    </source>
</evidence>
<dbReference type="PANTHER" id="PTHR11786">
    <property type="entry name" value="N-HYDROXYARYLAMINE O-ACETYLTRANSFERASE"/>
    <property type="match status" value="1"/>
</dbReference>
<dbReference type="PANTHER" id="PTHR11786:SF0">
    <property type="entry name" value="ARYLAMINE N-ACETYLTRANSFERASE 4-RELATED"/>
    <property type="match status" value="1"/>
</dbReference>
<accession>A0ABN0XSK8</accession>
<dbReference type="RefSeq" id="WP_343847205.1">
    <property type="nucleotide sequence ID" value="NZ_BAAAEI010000024.1"/>
</dbReference>
<evidence type="ECO:0000313" key="4">
    <source>
        <dbReference type="Proteomes" id="UP001501757"/>
    </source>
</evidence>
<sequence>MTPIDLQQYLQRIAFQQSLAPDLDTLSALVQKHTQTIPFENLDAYLGLPVELSTEVIQHKLVGQSRGGYCYEQNALFRSVLNAIGMQVTSLAARVRWGVPEEVETPASHMLLLVNLAGVDYLVDVGFGVTTPTAPLQLNKREVQVTPHGNYKITEQAGSYELAFQQADGWLTLYRFTLQPQQNADYKVFNWYVSTHPDSVFVKNLVAAKVIDERRYTLRNNELKCYRQGHPPQVTVLAGAEQIQTCLRDYFNITPPAGLYNKLVQLTEEQALLADAC</sequence>
<comment type="caution">
    <text evidence="3">The sequence shown here is derived from an EMBL/GenBank/DDBJ whole genome shotgun (WGS) entry which is preliminary data.</text>
</comment>
<dbReference type="PRINTS" id="PR01543">
    <property type="entry name" value="ANATRNSFRASE"/>
</dbReference>
<dbReference type="Gene3D" id="2.40.128.150">
    <property type="entry name" value="Cysteine proteinases"/>
    <property type="match status" value="1"/>
</dbReference>
<organism evidence="3 4">
    <name type="scientific">Bowmanella denitrificans</name>
    <dbReference type="NCBI Taxonomy" id="366582"/>
    <lineage>
        <taxon>Bacteria</taxon>
        <taxon>Pseudomonadati</taxon>
        <taxon>Pseudomonadota</taxon>
        <taxon>Gammaproteobacteria</taxon>
        <taxon>Alteromonadales</taxon>
        <taxon>Alteromonadaceae</taxon>
        <taxon>Bowmanella</taxon>
    </lineage>
</organism>
<comment type="similarity">
    <text evidence="1 2">Belongs to the arylamine N-acetyltransferase family.</text>
</comment>
<dbReference type="InterPro" id="IPR001447">
    <property type="entry name" value="Arylamine_N-AcTrfase"/>
</dbReference>
<evidence type="ECO:0000313" key="3">
    <source>
        <dbReference type="EMBL" id="GAA0371261.1"/>
    </source>
</evidence>
<evidence type="ECO:0000256" key="1">
    <source>
        <dbReference type="ARBA" id="ARBA00006547"/>
    </source>
</evidence>
<name>A0ABN0XSK8_9ALTE</name>
<dbReference type="Gene3D" id="3.30.2140.10">
    <property type="entry name" value="Arylamine N-acetyltransferase"/>
    <property type="match status" value="1"/>
</dbReference>
<dbReference type="InterPro" id="IPR038765">
    <property type="entry name" value="Papain-like_cys_pep_sf"/>
</dbReference>
<proteinExistence type="inferred from homology"/>